<keyword evidence="3" id="KW-1185">Reference proteome</keyword>
<evidence type="ECO:0000313" key="3">
    <source>
        <dbReference type="Proteomes" id="UP000635606"/>
    </source>
</evidence>
<name>A0A8J3ZKG9_9ACTN</name>
<keyword evidence="1" id="KW-0812">Transmembrane</keyword>
<dbReference type="AlphaFoldDB" id="A0A8J3ZKG9"/>
<organism evidence="2 3">
    <name type="scientific">Virgisporangium ochraceum</name>
    <dbReference type="NCBI Taxonomy" id="65505"/>
    <lineage>
        <taxon>Bacteria</taxon>
        <taxon>Bacillati</taxon>
        <taxon>Actinomycetota</taxon>
        <taxon>Actinomycetes</taxon>
        <taxon>Micromonosporales</taxon>
        <taxon>Micromonosporaceae</taxon>
        <taxon>Virgisporangium</taxon>
    </lineage>
</organism>
<gene>
    <name evidence="2" type="ORF">Voc01_006640</name>
</gene>
<comment type="caution">
    <text evidence="2">The sequence shown here is derived from an EMBL/GenBank/DDBJ whole genome shotgun (WGS) entry which is preliminary data.</text>
</comment>
<accession>A0A8J3ZKG9</accession>
<proteinExistence type="predicted"/>
<keyword evidence="1" id="KW-0472">Membrane</keyword>
<dbReference type="EMBL" id="BOPH01000009">
    <property type="protein sequence ID" value="GIJ65747.1"/>
    <property type="molecule type" value="Genomic_DNA"/>
</dbReference>
<evidence type="ECO:0000313" key="2">
    <source>
        <dbReference type="EMBL" id="GIJ65747.1"/>
    </source>
</evidence>
<keyword evidence="1" id="KW-1133">Transmembrane helix</keyword>
<sequence>MAGFAIVFVVTMKATAVMAAALADLMAILRRVVAALAMFASAAAVTGAGMALVAWVTLS</sequence>
<protein>
    <submittedName>
        <fullName evidence="2">Uncharacterized protein</fullName>
    </submittedName>
</protein>
<dbReference type="Proteomes" id="UP000635606">
    <property type="component" value="Unassembled WGS sequence"/>
</dbReference>
<reference evidence="2" key="1">
    <citation type="submission" date="2021-01" db="EMBL/GenBank/DDBJ databases">
        <title>Whole genome shotgun sequence of Virgisporangium ochraceum NBRC 16418.</title>
        <authorList>
            <person name="Komaki H."/>
            <person name="Tamura T."/>
        </authorList>
    </citation>
    <scope>NUCLEOTIDE SEQUENCE</scope>
    <source>
        <strain evidence="2">NBRC 16418</strain>
    </source>
</reference>
<evidence type="ECO:0000256" key="1">
    <source>
        <dbReference type="SAM" id="Phobius"/>
    </source>
</evidence>
<feature type="transmembrane region" description="Helical" evidence="1">
    <location>
        <begin position="35"/>
        <end position="58"/>
    </location>
</feature>